<sequence length="109" mass="12081">MNLMKCGNCSDQRSISSQKISQSASVPGGEGVRVACDVIYFTEPELRHPGGGKANFSVFYKILVRYKVGQEAMEQLFNVNKPNISLSVPVNRFLPLLVVPCWCKNCRQG</sequence>
<evidence type="ECO:0000313" key="3">
    <source>
        <dbReference type="Proteomes" id="UP000276215"/>
    </source>
</evidence>
<accession>A0A3N4JF21</accession>
<dbReference type="AlphaFoldDB" id="A0A3N4JF21"/>
<reference evidence="2 3" key="1">
    <citation type="journal article" date="2018" name="Nat. Ecol. Evol.">
        <title>Pezizomycetes genomes reveal the molecular basis of ectomycorrhizal truffle lifestyle.</title>
        <authorList>
            <person name="Murat C."/>
            <person name="Payen T."/>
            <person name="Noel B."/>
            <person name="Kuo A."/>
            <person name="Morin E."/>
            <person name="Chen J."/>
            <person name="Kohler A."/>
            <person name="Krizsan K."/>
            <person name="Balestrini R."/>
            <person name="Da Silva C."/>
            <person name="Montanini B."/>
            <person name="Hainaut M."/>
            <person name="Levati E."/>
            <person name="Barry K.W."/>
            <person name="Belfiori B."/>
            <person name="Cichocki N."/>
            <person name="Clum A."/>
            <person name="Dockter R.B."/>
            <person name="Fauchery L."/>
            <person name="Guy J."/>
            <person name="Iotti M."/>
            <person name="Le Tacon F."/>
            <person name="Lindquist E.A."/>
            <person name="Lipzen A."/>
            <person name="Malagnac F."/>
            <person name="Mello A."/>
            <person name="Molinier V."/>
            <person name="Miyauchi S."/>
            <person name="Poulain J."/>
            <person name="Riccioni C."/>
            <person name="Rubini A."/>
            <person name="Sitrit Y."/>
            <person name="Splivallo R."/>
            <person name="Traeger S."/>
            <person name="Wang M."/>
            <person name="Zifcakova L."/>
            <person name="Wipf D."/>
            <person name="Zambonelli A."/>
            <person name="Paolocci F."/>
            <person name="Nowrousian M."/>
            <person name="Ottonello S."/>
            <person name="Baldrian P."/>
            <person name="Spatafora J.W."/>
            <person name="Henrissat B."/>
            <person name="Nagy L.G."/>
            <person name="Aury J.M."/>
            <person name="Wincker P."/>
            <person name="Grigoriev I.V."/>
            <person name="Bonfante P."/>
            <person name="Martin F.M."/>
        </authorList>
    </citation>
    <scope>NUCLEOTIDE SEQUENCE [LARGE SCALE GENOMIC DNA]</scope>
    <source>
        <strain evidence="2 3">120613-1</strain>
    </source>
</reference>
<organism evidence="2 3">
    <name type="scientific">Choiromyces venosus 120613-1</name>
    <dbReference type="NCBI Taxonomy" id="1336337"/>
    <lineage>
        <taxon>Eukaryota</taxon>
        <taxon>Fungi</taxon>
        <taxon>Dikarya</taxon>
        <taxon>Ascomycota</taxon>
        <taxon>Pezizomycotina</taxon>
        <taxon>Pezizomycetes</taxon>
        <taxon>Pezizales</taxon>
        <taxon>Tuberaceae</taxon>
        <taxon>Choiromyces</taxon>
    </lineage>
</organism>
<proteinExistence type="predicted"/>
<evidence type="ECO:0000256" key="1">
    <source>
        <dbReference type="SAM" id="MobiDB-lite"/>
    </source>
</evidence>
<gene>
    <name evidence="2" type="ORF">L873DRAFT_192850</name>
</gene>
<dbReference type="EMBL" id="ML120473">
    <property type="protein sequence ID" value="RPA92434.1"/>
    <property type="molecule type" value="Genomic_DNA"/>
</dbReference>
<keyword evidence="3" id="KW-1185">Reference proteome</keyword>
<protein>
    <submittedName>
        <fullName evidence="2">Uncharacterized protein</fullName>
    </submittedName>
</protein>
<feature type="region of interest" description="Disordered" evidence="1">
    <location>
        <begin position="1"/>
        <end position="28"/>
    </location>
</feature>
<evidence type="ECO:0000313" key="2">
    <source>
        <dbReference type="EMBL" id="RPA92434.1"/>
    </source>
</evidence>
<feature type="compositionally biased region" description="Low complexity" evidence="1">
    <location>
        <begin position="10"/>
        <end position="25"/>
    </location>
</feature>
<dbReference type="Proteomes" id="UP000276215">
    <property type="component" value="Unassembled WGS sequence"/>
</dbReference>
<name>A0A3N4JF21_9PEZI</name>